<dbReference type="STRING" id="931626.Awo_c31800"/>
<reference evidence="9" key="1">
    <citation type="submission" date="2011-07" db="EMBL/GenBank/DDBJ databases">
        <title>Complete genome sequence of Acetobacterium woodii.</title>
        <authorList>
            <person name="Poehlein A."/>
            <person name="Schmidt S."/>
            <person name="Kaster A.-K."/>
            <person name="Goenrich M."/>
            <person name="Vollmers J."/>
            <person name="Thuermer A."/>
            <person name="Gottschalk G."/>
            <person name="Thauer R.K."/>
            <person name="Daniel R."/>
            <person name="Mueller V."/>
        </authorList>
    </citation>
    <scope>NUCLEOTIDE SEQUENCE [LARGE SCALE GENOMIC DNA]</scope>
    <source>
        <strain evidence="9">ATCC 29683 / DSM 1030 / JCM 2381 / KCTC 1655 / WB1</strain>
    </source>
</reference>
<evidence type="ECO:0000256" key="4">
    <source>
        <dbReference type="ARBA" id="ARBA00022741"/>
    </source>
</evidence>
<dbReference type="InterPro" id="IPR017871">
    <property type="entry name" value="ABC_transporter-like_CS"/>
</dbReference>
<dbReference type="InterPro" id="IPR003439">
    <property type="entry name" value="ABC_transporter-like_ATP-bd"/>
</dbReference>
<dbReference type="SMART" id="SM00382">
    <property type="entry name" value="AAA"/>
    <property type="match status" value="1"/>
</dbReference>
<sequence length="242" mass="27303">MMDMIRIKNLHKYFGDLEVLRGIDLTVEESEVVCLIGSSGSGKSTLLRCINFLEKKNEGEIYIDGKLVLEKEINQVRQKVGMVFQRFNLFPHMTVIQNVMEGPITVKKMDKKEAQILAMDLLEKVNLVDKAEEYPAMLSGGQQQRVAIARSLAMEPKVILFDEPTSALDPELVGEVLSVMNDLAKEGRTMIIVTHEMGFAKEVADRVIFINEGQIAEEGPPEEIFDHPKDERLQNFLGQILV</sequence>
<dbReference type="SUPFAM" id="SSF52540">
    <property type="entry name" value="P-loop containing nucleoside triphosphate hydrolases"/>
    <property type="match status" value="1"/>
</dbReference>
<dbReference type="GO" id="GO:0005524">
    <property type="term" value="F:ATP binding"/>
    <property type="evidence" value="ECO:0007669"/>
    <property type="project" value="UniProtKB-KW"/>
</dbReference>
<dbReference type="InterPro" id="IPR027417">
    <property type="entry name" value="P-loop_NTPase"/>
</dbReference>
<evidence type="ECO:0000256" key="3">
    <source>
        <dbReference type="ARBA" id="ARBA00022475"/>
    </source>
</evidence>
<evidence type="ECO:0000256" key="5">
    <source>
        <dbReference type="ARBA" id="ARBA00022840"/>
    </source>
</evidence>
<evidence type="ECO:0000256" key="1">
    <source>
        <dbReference type="ARBA" id="ARBA00004202"/>
    </source>
</evidence>
<evidence type="ECO:0000259" key="7">
    <source>
        <dbReference type="PROSITE" id="PS50893"/>
    </source>
</evidence>
<gene>
    <name evidence="8" type="primary">glnQ5</name>
    <name evidence="8" type="ordered locus">Awo_c31800</name>
</gene>
<dbReference type="GO" id="GO:0016887">
    <property type="term" value="F:ATP hydrolysis activity"/>
    <property type="evidence" value="ECO:0007669"/>
    <property type="project" value="InterPro"/>
</dbReference>
<feature type="domain" description="ABC transporter" evidence="7">
    <location>
        <begin position="5"/>
        <end position="237"/>
    </location>
</feature>
<dbReference type="PIRSF" id="PIRSF039085">
    <property type="entry name" value="ABC_ATPase_HisP"/>
    <property type="match status" value="1"/>
</dbReference>
<evidence type="ECO:0000256" key="6">
    <source>
        <dbReference type="ARBA" id="ARBA00023136"/>
    </source>
</evidence>
<keyword evidence="4" id="KW-0547">Nucleotide-binding</keyword>
<dbReference type="GO" id="GO:0005886">
    <property type="term" value="C:plasma membrane"/>
    <property type="evidence" value="ECO:0007669"/>
    <property type="project" value="UniProtKB-SubCell"/>
</dbReference>
<name>H6LJI0_ACEWD</name>
<dbReference type="PANTHER" id="PTHR43166:SF35">
    <property type="entry name" value="L-CYSTINE IMPORT ATP-BINDING PROTEIN TCYN"/>
    <property type="match status" value="1"/>
</dbReference>
<dbReference type="InterPro" id="IPR003593">
    <property type="entry name" value="AAA+_ATPase"/>
</dbReference>
<dbReference type="EMBL" id="CP002987">
    <property type="protein sequence ID" value="AFA49908.1"/>
    <property type="molecule type" value="Genomic_DNA"/>
</dbReference>
<dbReference type="Gene3D" id="3.40.50.300">
    <property type="entry name" value="P-loop containing nucleotide triphosphate hydrolases"/>
    <property type="match status" value="1"/>
</dbReference>
<reference evidence="8 9" key="2">
    <citation type="journal article" date="2012" name="PLoS ONE">
        <title>An ancient pathway combining carbon dioxide fixation with the generation and utilization of a sodium ion gradient for ATP synthesis.</title>
        <authorList>
            <person name="Poehlein A."/>
            <person name="Schmidt S."/>
            <person name="Kaster A.K."/>
            <person name="Goenrich M."/>
            <person name="Vollmers J."/>
            <person name="Thurmer A."/>
            <person name="Bertsch J."/>
            <person name="Schuchmann K."/>
            <person name="Voigt B."/>
            <person name="Hecker M."/>
            <person name="Daniel R."/>
            <person name="Thauer R.K."/>
            <person name="Gottschalk G."/>
            <person name="Muller V."/>
        </authorList>
    </citation>
    <scope>NUCLEOTIDE SEQUENCE [LARGE SCALE GENOMIC DNA]</scope>
    <source>
        <strain evidence="9">ATCC 29683 / DSM 1030 / JCM 2381 / KCTC 1655 / WB1</strain>
    </source>
</reference>
<keyword evidence="5 8" id="KW-0067">ATP-binding</keyword>
<dbReference type="PROSITE" id="PS50893">
    <property type="entry name" value="ABC_TRANSPORTER_2"/>
    <property type="match status" value="1"/>
</dbReference>
<accession>H6LJI0</accession>
<dbReference type="CDD" id="cd03262">
    <property type="entry name" value="ABC_HisP_GlnQ"/>
    <property type="match status" value="1"/>
</dbReference>
<protein>
    <submittedName>
        <fullName evidence="8">Glutamine ABC transport system ATP-binding protein GlnQ5</fullName>
    </submittedName>
</protein>
<dbReference type="GO" id="GO:0015424">
    <property type="term" value="F:ABC-type amino acid transporter activity"/>
    <property type="evidence" value="ECO:0007669"/>
    <property type="project" value="InterPro"/>
</dbReference>
<keyword evidence="3" id="KW-1003">Cell membrane</keyword>
<dbReference type="InterPro" id="IPR030679">
    <property type="entry name" value="ABC_ATPase_HisP-typ"/>
</dbReference>
<dbReference type="HOGENOM" id="CLU_000604_1_22_9"/>
<organism evidence="8 9">
    <name type="scientific">Acetobacterium woodii (strain ATCC 29683 / DSM 1030 / JCM 2381 / KCTC 1655 / WB1)</name>
    <dbReference type="NCBI Taxonomy" id="931626"/>
    <lineage>
        <taxon>Bacteria</taxon>
        <taxon>Bacillati</taxon>
        <taxon>Bacillota</taxon>
        <taxon>Clostridia</taxon>
        <taxon>Eubacteriales</taxon>
        <taxon>Eubacteriaceae</taxon>
        <taxon>Acetobacterium</taxon>
    </lineage>
</organism>
<dbReference type="InterPro" id="IPR050086">
    <property type="entry name" value="MetN_ABC_transporter-like"/>
</dbReference>
<evidence type="ECO:0000313" key="8">
    <source>
        <dbReference type="EMBL" id="AFA49908.1"/>
    </source>
</evidence>
<dbReference type="AlphaFoldDB" id="H6LJI0"/>
<dbReference type="Proteomes" id="UP000007177">
    <property type="component" value="Chromosome"/>
</dbReference>
<dbReference type="FunFam" id="3.40.50.300:FF:000020">
    <property type="entry name" value="Amino acid ABC transporter ATP-binding component"/>
    <property type="match status" value="1"/>
</dbReference>
<dbReference type="PROSITE" id="PS00211">
    <property type="entry name" value="ABC_TRANSPORTER_1"/>
    <property type="match status" value="1"/>
</dbReference>
<comment type="subcellular location">
    <subcellularLocation>
        <location evidence="1">Cell membrane</location>
        <topology evidence="1">Peripheral membrane protein</topology>
    </subcellularLocation>
</comment>
<dbReference type="KEGG" id="awo:Awo_c31800"/>
<keyword evidence="2" id="KW-0813">Transport</keyword>
<proteinExistence type="predicted"/>
<evidence type="ECO:0000256" key="2">
    <source>
        <dbReference type="ARBA" id="ARBA00022448"/>
    </source>
</evidence>
<keyword evidence="9" id="KW-1185">Reference proteome</keyword>
<dbReference type="Pfam" id="PF00005">
    <property type="entry name" value="ABC_tran"/>
    <property type="match status" value="1"/>
</dbReference>
<dbReference type="eggNOG" id="COG1126">
    <property type="taxonomic scope" value="Bacteria"/>
</dbReference>
<evidence type="ECO:0000313" key="9">
    <source>
        <dbReference type="Proteomes" id="UP000007177"/>
    </source>
</evidence>
<keyword evidence="6" id="KW-0472">Membrane</keyword>
<dbReference type="PANTHER" id="PTHR43166">
    <property type="entry name" value="AMINO ACID IMPORT ATP-BINDING PROTEIN"/>
    <property type="match status" value="1"/>
</dbReference>